<feature type="transmembrane region" description="Helical" evidence="1">
    <location>
        <begin position="178"/>
        <end position="197"/>
    </location>
</feature>
<keyword evidence="1" id="KW-1133">Transmembrane helix</keyword>
<dbReference type="AlphaFoldDB" id="A0A8X8GYJ2"/>
<dbReference type="NCBIfam" id="NF038065">
    <property type="entry name" value="Pr6Pr"/>
    <property type="match status" value="1"/>
</dbReference>
<gene>
    <name evidence="2" type="ORF">GEU84_019945</name>
</gene>
<dbReference type="EMBL" id="WHUT02000018">
    <property type="protein sequence ID" value="NUB46668.1"/>
    <property type="molecule type" value="Genomic_DNA"/>
</dbReference>
<evidence type="ECO:0000313" key="3">
    <source>
        <dbReference type="Proteomes" id="UP000484076"/>
    </source>
</evidence>
<dbReference type="InterPro" id="IPR049713">
    <property type="entry name" value="Pr6Pr-like"/>
</dbReference>
<feature type="transmembrane region" description="Helical" evidence="1">
    <location>
        <begin position="46"/>
        <end position="64"/>
    </location>
</feature>
<keyword evidence="3" id="KW-1185">Reference proteome</keyword>
<feature type="transmembrane region" description="Helical" evidence="1">
    <location>
        <begin position="135"/>
        <end position="158"/>
    </location>
</feature>
<evidence type="ECO:0000313" key="2">
    <source>
        <dbReference type="EMBL" id="NUB46668.1"/>
    </source>
</evidence>
<dbReference type="Proteomes" id="UP000484076">
    <property type="component" value="Unassembled WGS sequence"/>
</dbReference>
<name>A0A8X8GYJ2_9RHOB</name>
<accession>A0A8X8GYJ2</accession>
<feature type="transmembrane region" description="Helical" evidence="1">
    <location>
        <begin position="106"/>
        <end position="123"/>
    </location>
</feature>
<protein>
    <submittedName>
        <fullName evidence="2">Pr6Pr family membrane protein</fullName>
    </submittedName>
</protein>
<reference evidence="2" key="1">
    <citation type="submission" date="2020-05" db="EMBL/GenBank/DDBJ databases">
        <title>Fertoebacter nigrum gen. nov., sp. nov., a new member of the family Rhodobacteraceae.</title>
        <authorList>
            <person name="Szuroczki S."/>
            <person name="Abbaszade G."/>
            <person name="Buni D."/>
            <person name="Schumann P."/>
            <person name="Toth E."/>
        </authorList>
    </citation>
    <scope>NUCLEOTIDE SEQUENCE</scope>
    <source>
        <strain evidence="2">RG-N-1a</strain>
    </source>
</reference>
<keyword evidence="1" id="KW-0812">Transmembrane</keyword>
<feature type="transmembrane region" description="Helical" evidence="1">
    <location>
        <begin position="76"/>
        <end position="94"/>
    </location>
</feature>
<dbReference type="RefSeq" id="WP_174540068.1">
    <property type="nucleotide sequence ID" value="NZ_WHUT02000018.1"/>
</dbReference>
<evidence type="ECO:0000256" key="1">
    <source>
        <dbReference type="SAM" id="Phobius"/>
    </source>
</evidence>
<proteinExistence type="predicted"/>
<keyword evidence="1" id="KW-0472">Membrane</keyword>
<sequence>MMPLRRTTALLIALTAGLSVLAQGIYSYGRLAEPDLLAEIWRMAGYFTILTNSAVLAHFAALAAGRQFSAARHGGLLVAIGMVGLYGQPSITGAGPPPGLGWWADQGLHTAVPVMVALWWAAFAPKGALRWPVMLMWLVWPLAYFTYAIARGMLTGFWPYGFLDLHQLGPAAVLRNMAQVLAAFAVLGATVFAVARISR</sequence>
<organism evidence="2 3">
    <name type="scientific">Fertoeibacter niger</name>
    <dbReference type="NCBI Taxonomy" id="2656921"/>
    <lineage>
        <taxon>Bacteria</taxon>
        <taxon>Pseudomonadati</taxon>
        <taxon>Pseudomonadota</taxon>
        <taxon>Alphaproteobacteria</taxon>
        <taxon>Rhodobacterales</taxon>
        <taxon>Paracoccaceae</taxon>
        <taxon>Fertoeibacter</taxon>
    </lineage>
</organism>
<comment type="caution">
    <text evidence="2">The sequence shown here is derived from an EMBL/GenBank/DDBJ whole genome shotgun (WGS) entry which is preliminary data.</text>
</comment>